<accession>A0A0J8U5P0</accession>
<keyword evidence="1" id="KW-0812">Transmembrane</keyword>
<gene>
    <name evidence="2" type="ORF">ACT17_20540</name>
</gene>
<keyword evidence="1" id="KW-0472">Membrane</keyword>
<keyword evidence="1" id="KW-1133">Transmembrane helix</keyword>
<feature type="transmembrane region" description="Helical" evidence="1">
    <location>
        <begin position="63"/>
        <end position="83"/>
    </location>
</feature>
<dbReference type="EMBL" id="LFOD01000021">
    <property type="protein sequence ID" value="KMV16357.1"/>
    <property type="molecule type" value="Genomic_DNA"/>
</dbReference>
<dbReference type="AlphaFoldDB" id="A0A0J8U5P0"/>
<comment type="caution">
    <text evidence="2">The sequence shown here is derived from an EMBL/GenBank/DDBJ whole genome shotgun (WGS) entry which is preliminary data.</text>
</comment>
<feature type="transmembrane region" description="Helical" evidence="1">
    <location>
        <begin position="37"/>
        <end position="57"/>
    </location>
</feature>
<proteinExistence type="predicted"/>
<evidence type="ECO:0008006" key="4">
    <source>
        <dbReference type="Google" id="ProtNLM"/>
    </source>
</evidence>
<protein>
    <recommendedName>
        <fullName evidence="4">Transmembrane protein</fullName>
    </recommendedName>
</protein>
<sequence>MTDFPDIADWDREARQFAEAYARRVVANYRREADRKLAVAAGALITPVMAIGAAFAIGSGEWWFAALAVLGVVIGLACLYQGIPNQENHDS</sequence>
<organism evidence="2 3">
    <name type="scientific">Mycolicibacterium conceptionense</name>
    <dbReference type="NCBI Taxonomy" id="451644"/>
    <lineage>
        <taxon>Bacteria</taxon>
        <taxon>Bacillati</taxon>
        <taxon>Actinomycetota</taxon>
        <taxon>Actinomycetes</taxon>
        <taxon>Mycobacteriales</taxon>
        <taxon>Mycobacteriaceae</taxon>
        <taxon>Mycolicibacterium</taxon>
    </lineage>
</organism>
<evidence type="ECO:0000313" key="2">
    <source>
        <dbReference type="EMBL" id="KMV16357.1"/>
    </source>
</evidence>
<dbReference type="RefSeq" id="WP_047040461.1">
    <property type="nucleotide sequence ID" value="NZ_LFOD01000021.1"/>
</dbReference>
<evidence type="ECO:0000256" key="1">
    <source>
        <dbReference type="SAM" id="Phobius"/>
    </source>
</evidence>
<name>A0A0J8U5P0_9MYCO</name>
<dbReference type="Proteomes" id="UP000037594">
    <property type="component" value="Unassembled WGS sequence"/>
</dbReference>
<evidence type="ECO:0000313" key="3">
    <source>
        <dbReference type="Proteomes" id="UP000037594"/>
    </source>
</evidence>
<dbReference type="PATRIC" id="fig|451644.5.peg.4245"/>
<reference evidence="2 3" key="1">
    <citation type="submission" date="2015-06" db="EMBL/GenBank/DDBJ databases">
        <title>Genome sequence of Mycobacterium conceptionense strain MLE.</title>
        <authorList>
            <person name="Greninger A.L."/>
            <person name="Cunningham G."/>
            <person name="Chiu C.Y."/>
            <person name="Miller S."/>
        </authorList>
    </citation>
    <scope>NUCLEOTIDE SEQUENCE [LARGE SCALE GENOMIC DNA]</scope>
    <source>
        <strain evidence="2 3">MLE</strain>
    </source>
</reference>